<evidence type="ECO:0000256" key="3">
    <source>
        <dbReference type="ARBA" id="ARBA00022833"/>
    </source>
</evidence>
<dbReference type="SMART" id="SM00589">
    <property type="entry name" value="PRY"/>
    <property type="match status" value="1"/>
</dbReference>
<feature type="domain" description="B30.2/SPRY" evidence="9">
    <location>
        <begin position="395"/>
        <end position="594"/>
    </location>
</feature>
<evidence type="ECO:0000256" key="6">
    <source>
        <dbReference type="SAM" id="MobiDB-lite"/>
    </source>
</evidence>
<dbReference type="EMBL" id="JAUZQC010000009">
    <property type="protein sequence ID" value="KAK5866631.1"/>
    <property type="molecule type" value="Genomic_DNA"/>
</dbReference>
<organism evidence="10 11">
    <name type="scientific">Eleginops maclovinus</name>
    <name type="common">Patagonian blennie</name>
    <name type="synonym">Eleginus maclovinus</name>
    <dbReference type="NCBI Taxonomy" id="56733"/>
    <lineage>
        <taxon>Eukaryota</taxon>
        <taxon>Metazoa</taxon>
        <taxon>Chordata</taxon>
        <taxon>Craniata</taxon>
        <taxon>Vertebrata</taxon>
        <taxon>Euteleostomi</taxon>
        <taxon>Actinopterygii</taxon>
        <taxon>Neopterygii</taxon>
        <taxon>Teleostei</taxon>
        <taxon>Neoteleostei</taxon>
        <taxon>Acanthomorphata</taxon>
        <taxon>Eupercaria</taxon>
        <taxon>Perciformes</taxon>
        <taxon>Notothenioidei</taxon>
        <taxon>Eleginopidae</taxon>
        <taxon>Eleginops</taxon>
    </lineage>
</organism>
<dbReference type="Pfam" id="PF13765">
    <property type="entry name" value="PRY"/>
    <property type="match status" value="1"/>
</dbReference>
<dbReference type="PROSITE" id="PS50119">
    <property type="entry name" value="ZF_BBOX"/>
    <property type="match status" value="1"/>
</dbReference>
<dbReference type="Proteomes" id="UP001346869">
    <property type="component" value="Unassembled WGS sequence"/>
</dbReference>
<dbReference type="InterPro" id="IPR003877">
    <property type="entry name" value="SPRY_dom"/>
</dbReference>
<feature type="domain" description="RING-type" evidence="7">
    <location>
        <begin position="17"/>
        <end position="60"/>
    </location>
</feature>
<dbReference type="Gene3D" id="3.30.40.10">
    <property type="entry name" value="Zinc/RING finger domain, C3HC4 (zinc finger)"/>
    <property type="match status" value="1"/>
</dbReference>
<comment type="caution">
    <text evidence="10">The sequence shown here is derived from an EMBL/GenBank/DDBJ whole genome shotgun (WGS) entry which is preliminary data.</text>
</comment>
<dbReference type="Gene3D" id="2.60.120.920">
    <property type="match status" value="1"/>
</dbReference>
<dbReference type="FunFam" id="2.60.120.920:FF:000004">
    <property type="entry name" value="Butyrophilin subfamily 1 member A1"/>
    <property type="match status" value="1"/>
</dbReference>
<dbReference type="SMART" id="SM00336">
    <property type="entry name" value="BBOX"/>
    <property type="match status" value="1"/>
</dbReference>
<dbReference type="InterPro" id="IPR058030">
    <property type="entry name" value="TRIM8/14/16/25/29/45/65_CC"/>
</dbReference>
<dbReference type="CDD" id="cd19769">
    <property type="entry name" value="Bbox2_TRIM16-like"/>
    <property type="match status" value="1"/>
</dbReference>
<dbReference type="GO" id="GO:0008270">
    <property type="term" value="F:zinc ion binding"/>
    <property type="evidence" value="ECO:0007669"/>
    <property type="project" value="UniProtKB-KW"/>
</dbReference>
<evidence type="ECO:0000259" key="9">
    <source>
        <dbReference type="PROSITE" id="PS50188"/>
    </source>
</evidence>
<dbReference type="InterPro" id="IPR013083">
    <property type="entry name" value="Znf_RING/FYVE/PHD"/>
</dbReference>
<name>A0AAN7XTM8_ELEMC</name>
<evidence type="ECO:0000313" key="10">
    <source>
        <dbReference type="EMBL" id="KAK5866631.1"/>
    </source>
</evidence>
<dbReference type="SMART" id="SM00184">
    <property type="entry name" value="RING"/>
    <property type="match status" value="1"/>
</dbReference>
<dbReference type="PROSITE" id="PS50089">
    <property type="entry name" value="ZF_RING_2"/>
    <property type="match status" value="1"/>
</dbReference>
<dbReference type="CDD" id="cd13733">
    <property type="entry name" value="SPRY_PRY_C-I_1"/>
    <property type="match status" value="1"/>
</dbReference>
<reference evidence="10 11" key="1">
    <citation type="journal article" date="2023" name="Genes (Basel)">
        <title>Chromosome-Level Genome Assembly and Circadian Gene Repertoire of the Patagonia Blennie Eleginops maclovinus-The Closest Ancestral Proxy of Antarctic Cryonotothenioids.</title>
        <authorList>
            <person name="Cheng C.C."/>
            <person name="Rivera-Colon A.G."/>
            <person name="Minhas B.F."/>
            <person name="Wilson L."/>
            <person name="Rayamajhi N."/>
            <person name="Vargas-Chacoff L."/>
            <person name="Catchen J.M."/>
        </authorList>
    </citation>
    <scope>NUCLEOTIDE SEQUENCE [LARGE SCALE GENOMIC DNA]</scope>
    <source>
        <strain evidence="10">JMC-PN-2008</strain>
    </source>
</reference>
<gene>
    <name evidence="10" type="ORF">PBY51_020807</name>
</gene>
<dbReference type="InterPro" id="IPR001841">
    <property type="entry name" value="Znf_RING"/>
</dbReference>
<keyword evidence="1" id="KW-0479">Metal-binding</keyword>
<reference evidence="10 11" key="2">
    <citation type="journal article" date="2023" name="Mol. Biol. Evol.">
        <title>Genomics of Secondarily Temperate Adaptation in the Only Non-Antarctic Icefish.</title>
        <authorList>
            <person name="Rivera-Colon A.G."/>
            <person name="Rayamajhi N."/>
            <person name="Minhas B.F."/>
            <person name="Madrigal G."/>
            <person name="Bilyk K.T."/>
            <person name="Yoon V."/>
            <person name="Hune M."/>
            <person name="Gregory S."/>
            <person name="Cheng C.H.C."/>
            <person name="Catchen J.M."/>
        </authorList>
    </citation>
    <scope>NUCLEOTIDE SEQUENCE [LARGE SCALE GENOMIC DNA]</scope>
    <source>
        <strain evidence="10">JMC-PN-2008</strain>
    </source>
</reference>
<evidence type="ECO:0000256" key="5">
    <source>
        <dbReference type="SAM" id="Coils"/>
    </source>
</evidence>
<dbReference type="SMART" id="SM00449">
    <property type="entry name" value="SPRY"/>
    <property type="match status" value="1"/>
</dbReference>
<feature type="compositionally biased region" description="Polar residues" evidence="6">
    <location>
        <begin position="131"/>
        <end position="143"/>
    </location>
</feature>
<keyword evidence="2 4" id="KW-0863">Zinc-finger</keyword>
<proteinExistence type="predicted"/>
<dbReference type="Pfam" id="PF13445">
    <property type="entry name" value="zf-RING_UBOX"/>
    <property type="match status" value="1"/>
</dbReference>
<dbReference type="InterPro" id="IPR017907">
    <property type="entry name" value="Znf_RING_CS"/>
</dbReference>
<dbReference type="PANTHER" id="PTHR24103">
    <property type="entry name" value="E3 UBIQUITIN-PROTEIN LIGASE TRIM"/>
    <property type="match status" value="1"/>
</dbReference>
<dbReference type="PRINTS" id="PR01407">
    <property type="entry name" value="BUTYPHLNCDUF"/>
</dbReference>
<feature type="coiled-coil region" evidence="5">
    <location>
        <begin position="303"/>
        <end position="330"/>
    </location>
</feature>
<protein>
    <recommendedName>
        <fullName evidence="12">Bloodthirsty-related gene family, member 1</fullName>
    </recommendedName>
</protein>
<evidence type="ECO:0000256" key="4">
    <source>
        <dbReference type="PROSITE-ProRule" id="PRU00024"/>
    </source>
</evidence>
<dbReference type="InterPro" id="IPR043136">
    <property type="entry name" value="B30.2/SPRY_sf"/>
</dbReference>
<accession>A0AAN7XTM8</accession>
<dbReference type="InterPro" id="IPR000315">
    <property type="entry name" value="Znf_B-box"/>
</dbReference>
<dbReference type="PROSITE" id="PS00518">
    <property type="entry name" value="ZF_RING_1"/>
    <property type="match status" value="1"/>
</dbReference>
<dbReference type="Gene3D" id="3.30.160.60">
    <property type="entry name" value="Classic Zinc Finger"/>
    <property type="match status" value="1"/>
</dbReference>
<feature type="region of interest" description="Disordered" evidence="6">
    <location>
        <begin position="131"/>
        <end position="174"/>
    </location>
</feature>
<dbReference type="Pfam" id="PF00622">
    <property type="entry name" value="SPRY"/>
    <property type="match status" value="1"/>
</dbReference>
<sequence>MAMELPAAFLSEDQFTCSICLDVFNNPVSTSCGHSFCQACISSYWDGKVGAKTYECPLCKEPFRKRPELHINRTLKEITEHFKQIVSSGVPSLDDPNSHPRHRHHSLSLPQRPGEMPVTVFTEMMNRFQQLQTPGTPNDTLSSPDDLHPQSPGPASNEHQDSPPPYSPPRRHTVNVPCDSLPNLPKCPLHLRALEFFCRTDNICVCISCVETAEHRGHNVIPAQREWHIKKSQLGIADVELKGLISERERKVAEIHNSLREIQAAAETQTHGTVSVFSKLITSLERSRAEVLEVLEISRQAAEYRAEILLTELQEEISKLRKRRDAMSQMALTEDYVLFLRSFPELSSPPPAKDWSSVSVVSELCSGVVLRTVNQIMNRVQEEIQKLPKAFQQSSEHAVPRTNTKTRKVQEYATNVILDANTAHPRLIISADGKQVLCGERHQSLPDYPERFDRVVCVLGRQGFSSGRHYWEVEVGGKTDWDLGVASHAVNRKGKITVSPAHGYWFLSLRDRTEYAFRTEPSTNLTVNPRPTRVGVFVDCDKGVVSFYNVEARLLIFTFTAAFPDTIHAFFSPCTNKSGRNEAPLIICPVAMPE</sequence>
<evidence type="ECO:0000259" key="7">
    <source>
        <dbReference type="PROSITE" id="PS50089"/>
    </source>
</evidence>
<dbReference type="InterPro" id="IPR003879">
    <property type="entry name" value="Butyrophylin_SPRY"/>
</dbReference>
<keyword evidence="3" id="KW-0862">Zinc</keyword>
<evidence type="ECO:0008006" key="12">
    <source>
        <dbReference type="Google" id="ProtNLM"/>
    </source>
</evidence>
<feature type="domain" description="B box-type" evidence="8">
    <location>
        <begin position="182"/>
        <end position="223"/>
    </location>
</feature>
<dbReference type="Pfam" id="PF25600">
    <property type="entry name" value="TRIM_CC"/>
    <property type="match status" value="1"/>
</dbReference>
<keyword evidence="11" id="KW-1185">Reference proteome</keyword>
<dbReference type="InterPro" id="IPR050143">
    <property type="entry name" value="TRIM/RBCC"/>
</dbReference>
<dbReference type="SUPFAM" id="SSF49899">
    <property type="entry name" value="Concanavalin A-like lectins/glucanases"/>
    <property type="match status" value="1"/>
</dbReference>
<dbReference type="SUPFAM" id="SSF57845">
    <property type="entry name" value="B-box zinc-binding domain"/>
    <property type="match status" value="1"/>
</dbReference>
<dbReference type="PROSITE" id="PS50188">
    <property type="entry name" value="B302_SPRY"/>
    <property type="match status" value="1"/>
</dbReference>
<dbReference type="AlphaFoldDB" id="A0AAN7XTM8"/>
<evidence type="ECO:0000256" key="1">
    <source>
        <dbReference type="ARBA" id="ARBA00022723"/>
    </source>
</evidence>
<evidence type="ECO:0000313" key="11">
    <source>
        <dbReference type="Proteomes" id="UP001346869"/>
    </source>
</evidence>
<dbReference type="InterPro" id="IPR001870">
    <property type="entry name" value="B30.2/SPRY"/>
</dbReference>
<feature type="region of interest" description="Disordered" evidence="6">
    <location>
        <begin position="88"/>
        <end position="114"/>
    </location>
</feature>
<dbReference type="InterPro" id="IPR006574">
    <property type="entry name" value="PRY"/>
</dbReference>
<keyword evidence="5" id="KW-0175">Coiled coil</keyword>
<dbReference type="Pfam" id="PF00643">
    <property type="entry name" value="zf-B_box"/>
    <property type="match status" value="1"/>
</dbReference>
<dbReference type="SUPFAM" id="SSF57850">
    <property type="entry name" value="RING/U-box"/>
    <property type="match status" value="1"/>
</dbReference>
<dbReference type="InterPro" id="IPR013320">
    <property type="entry name" value="ConA-like_dom_sf"/>
</dbReference>
<evidence type="ECO:0000259" key="8">
    <source>
        <dbReference type="PROSITE" id="PS50119"/>
    </source>
</evidence>
<dbReference type="InterPro" id="IPR027370">
    <property type="entry name" value="Znf-RING_euk"/>
</dbReference>
<evidence type="ECO:0000256" key="2">
    <source>
        <dbReference type="ARBA" id="ARBA00022771"/>
    </source>
</evidence>